<dbReference type="SUPFAM" id="SSF53335">
    <property type="entry name" value="S-adenosyl-L-methionine-dependent methyltransferases"/>
    <property type="match status" value="1"/>
</dbReference>
<evidence type="ECO:0000313" key="7">
    <source>
        <dbReference type="EMBL" id="CAH0377085.1"/>
    </source>
</evidence>
<dbReference type="FunFam" id="3.40.50.150:FF:000012">
    <property type="entry name" value="tRNA/tmRNA (uracil-C(5))-methyltransferase"/>
    <property type="match status" value="1"/>
</dbReference>
<feature type="binding site" evidence="5">
    <location>
        <position position="275"/>
    </location>
    <ligand>
        <name>S-adenosyl-L-methionine</name>
        <dbReference type="ChEBI" id="CHEBI:59789"/>
    </ligand>
</feature>
<keyword evidence="1 5" id="KW-0489">Methyltransferase</keyword>
<accession>A0A8J2SVG7</accession>
<name>A0A8J2SVG7_9STRA</name>
<evidence type="ECO:0000256" key="2">
    <source>
        <dbReference type="ARBA" id="ARBA00022679"/>
    </source>
</evidence>
<dbReference type="NCBIfam" id="TIGR02143">
    <property type="entry name" value="trmA_only"/>
    <property type="match status" value="1"/>
</dbReference>
<dbReference type="InterPro" id="IPR029063">
    <property type="entry name" value="SAM-dependent_MTases_sf"/>
</dbReference>
<dbReference type="Gene3D" id="2.40.50.1070">
    <property type="match status" value="1"/>
</dbReference>
<comment type="similarity">
    <text evidence="5">Belongs to the class I-like SAM-binding methyltransferase superfamily. RNA M5U methyltransferase family.</text>
</comment>
<sequence>MFALRRSTTRCVALLQVAAALSRGRRRRPSGPRLPPKVLRRPDGGVPAVARCHPELYDELLKEKVATLEASLRSATSYAPLPTVEVHESEREHFRMRAAFQVWHVGDEPDCSRHLVMYEHGNRDPHEIDRFPMGSRKINELMPVVREAIQPAVLGRKIIDVRFLTTQTDDALIALAYNRDLKGCKEFTTEEWEQAAQDLHQKTGATIVGRSRKFKVVVGSNDDTVTEKLEVNGRALTYAQQEGAFTQPNAGVCEKMLAWAHDATLGSEGDLCELYCGGGTFTVALAPNFERVVATELSKASVALAERNLATNSINNVRVARVPAEEVAGALKTGTTPRRLQNLDVDLSQMGRGSLFVDPPRAGLDETCSQIAAGFDRIIYVSCNPETLARDVRLLAPTHSIKRVAAFDQFPYTDHLESGVVLERRA</sequence>
<dbReference type="PROSITE" id="PS01230">
    <property type="entry name" value="TRMA_1"/>
    <property type="match status" value="1"/>
</dbReference>
<dbReference type="Gene3D" id="3.40.50.150">
    <property type="entry name" value="Vaccinia Virus protein VP39"/>
    <property type="match status" value="1"/>
</dbReference>
<keyword evidence="8" id="KW-1185">Reference proteome</keyword>
<keyword evidence="2 5" id="KW-0808">Transferase</keyword>
<dbReference type="GO" id="GO:0019843">
    <property type="term" value="F:rRNA binding"/>
    <property type="evidence" value="ECO:0007669"/>
    <property type="project" value="TreeGrafter"/>
</dbReference>
<evidence type="ECO:0000256" key="1">
    <source>
        <dbReference type="ARBA" id="ARBA00022603"/>
    </source>
</evidence>
<evidence type="ECO:0000256" key="5">
    <source>
        <dbReference type="PROSITE-ProRule" id="PRU01024"/>
    </source>
</evidence>
<proteinExistence type="inferred from homology"/>
<dbReference type="GO" id="GO:0032259">
    <property type="term" value="P:methylation"/>
    <property type="evidence" value="ECO:0007669"/>
    <property type="project" value="UniProtKB-KW"/>
</dbReference>
<dbReference type="PANTHER" id="PTHR47790">
    <property type="entry name" value="TRNA/TMRNA (URACIL-C(5))-METHYLTRANSFERASE"/>
    <property type="match status" value="1"/>
</dbReference>
<evidence type="ECO:0000256" key="3">
    <source>
        <dbReference type="ARBA" id="ARBA00022691"/>
    </source>
</evidence>
<feature type="active site" evidence="6">
    <location>
        <position position="383"/>
    </location>
</feature>
<feature type="active site" description="Nucleophile" evidence="5">
    <location>
        <position position="383"/>
    </location>
</feature>
<evidence type="ECO:0000256" key="6">
    <source>
        <dbReference type="PROSITE-ProRule" id="PRU10015"/>
    </source>
</evidence>
<keyword evidence="3 5" id="KW-0949">S-adenosyl-L-methionine</keyword>
<keyword evidence="4" id="KW-0819">tRNA processing</keyword>
<gene>
    <name evidence="7" type="ORF">PECAL_5P16650</name>
</gene>
<evidence type="ECO:0000256" key="4">
    <source>
        <dbReference type="ARBA" id="ARBA00022694"/>
    </source>
</evidence>
<dbReference type="InterPro" id="IPR011869">
    <property type="entry name" value="TrmA_MeTrfase"/>
</dbReference>
<comment type="caution">
    <text evidence="7">The sequence shown here is derived from an EMBL/GenBank/DDBJ whole genome shotgun (WGS) entry which is preliminary data.</text>
</comment>
<dbReference type="InterPro" id="IPR010280">
    <property type="entry name" value="U5_MeTrfase_fam"/>
</dbReference>
<dbReference type="PROSITE" id="PS01231">
    <property type="entry name" value="TRMA_2"/>
    <property type="match status" value="1"/>
</dbReference>
<feature type="binding site" evidence="5">
    <location>
        <position position="247"/>
    </location>
    <ligand>
        <name>S-adenosyl-L-methionine</name>
        <dbReference type="ChEBI" id="CHEBI:59789"/>
    </ligand>
</feature>
<dbReference type="CDD" id="cd02440">
    <property type="entry name" value="AdoMet_MTases"/>
    <property type="match status" value="1"/>
</dbReference>
<dbReference type="EMBL" id="CAKKNE010000005">
    <property type="protein sequence ID" value="CAH0377085.1"/>
    <property type="molecule type" value="Genomic_DNA"/>
</dbReference>
<dbReference type="InterPro" id="IPR030390">
    <property type="entry name" value="MeTrfase_TrmA_AS"/>
</dbReference>
<dbReference type="GO" id="GO:0009451">
    <property type="term" value="P:RNA modification"/>
    <property type="evidence" value="ECO:0007669"/>
    <property type="project" value="UniProtKB-ARBA"/>
</dbReference>
<dbReference type="HAMAP" id="MF_01011">
    <property type="entry name" value="RNA_methyltr_TrmA"/>
    <property type="match status" value="1"/>
</dbReference>
<feature type="binding site" evidence="5">
    <location>
        <position position="358"/>
    </location>
    <ligand>
        <name>S-adenosyl-L-methionine</name>
        <dbReference type="ChEBI" id="CHEBI:59789"/>
    </ligand>
</feature>
<evidence type="ECO:0008006" key="9">
    <source>
        <dbReference type="Google" id="ProtNLM"/>
    </source>
</evidence>
<dbReference type="PANTHER" id="PTHR47790:SF2">
    <property type="entry name" value="TRNA_TMRNA (URACIL-C(5))-METHYLTRANSFERASE"/>
    <property type="match status" value="1"/>
</dbReference>
<dbReference type="OrthoDB" id="10250660at2759"/>
<evidence type="ECO:0000313" key="8">
    <source>
        <dbReference type="Proteomes" id="UP000789595"/>
    </source>
</evidence>
<dbReference type="GO" id="GO:0000049">
    <property type="term" value="F:tRNA binding"/>
    <property type="evidence" value="ECO:0007669"/>
    <property type="project" value="TreeGrafter"/>
</dbReference>
<dbReference type="GO" id="GO:0030697">
    <property type="term" value="F:tRNA (uracil(54)-C5)-methyltransferase activity, S-adenosyl methionine-dependent"/>
    <property type="evidence" value="ECO:0007669"/>
    <property type="project" value="InterPro"/>
</dbReference>
<protein>
    <recommendedName>
        <fullName evidence="9">tRNA(Phe) (4-demethylwyosine(37)-C(7)) aminocarboxypropyltransferase</fullName>
    </recommendedName>
</protein>
<dbReference type="InterPro" id="IPR030391">
    <property type="entry name" value="MeTrfase_TrmA_CS"/>
</dbReference>
<dbReference type="Pfam" id="PF05958">
    <property type="entry name" value="tRNA_U5-meth_tr"/>
    <property type="match status" value="1"/>
</dbReference>
<organism evidence="7 8">
    <name type="scientific">Pelagomonas calceolata</name>
    <dbReference type="NCBI Taxonomy" id="35677"/>
    <lineage>
        <taxon>Eukaryota</taxon>
        <taxon>Sar</taxon>
        <taxon>Stramenopiles</taxon>
        <taxon>Ochrophyta</taxon>
        <taxon>Pelagophyceae</taxon>
        <taxon>Pelagomonadales</taxon>
        <taxon>Pelagomonadaceae</taxon>
        <taxon>Pelagomonas</taxon>
    </lineage>
</organism>
<dbReference type="GO" id="GO:0008033">
    <property type="term" value="P:tRNA processing"/>
    <property type="evidence" value="ECO:0007669"/>
    <property type="project" value="UniProtKB-KW"/>
</dbReference>
<dbReference type="PROSITE" id="PS51687">
    <property type="entry name" value="SAM_MT_RNA_M5U"/>
    <property type="match status" value="1"/>
</dbReference>
<dbReference type="GO" id="GO:0005829">
    <property type="term" value="C:cytosol"/>
    <property type="evidence" value="ECO:0007669"/>
    <property type="project" value="TreeGrafter"/>
</dbReference>
<reference evidence="7" key="1">
    <citation type="submission" date="2021-11" db="EMBL/GenBank/DDBJ databases">
        <authorList>
            <consortium name="Genoscope - CEA"/>
            <person name="William W."/>
        </authorList>
    </citation>
    <scope>NUCLEOTIDE SEQUENCE</scope>
</reference>
<feature type="binding site" evidence="5">
    <location>
        <position position="296"/>
    </location>
    <ligand>
        <name>S-adenosyl-L-methionine</name>
        <dbReference type="ChEBI" id="CHEBI:59789"/>
    </ligand>
</feature>
<dbReference type="Proteomes" id="UP000789595">
    <property type="component" value="Unassembled WGS sequence"/>
</dbReference>
<dbReference type="AlphaFoldDB" id="A0A8J2SVG7"/>